<comment type="caution">
    <text evidence="10">The sequence shown here is derived from an EMBL/GenBank/DDBJ whole genome shotgun (WGS) entry which is preliminary data.</text>
</comment>
<evidence type="ECO:0000313" key="10">
    <source>
        <dbReference type="EMBL" id="OWF49179.1"/>
    </source>
</evidence>
<dbReference type="GO" id="GO:0070212">
    <property type="term" value="P:protein poly-ADP-ribosylation"/>
    <property type="evidence" value="ECO:0007669"/>
    <property type="project" value="TreeGrafter"/>
</dbReference>
<evidence type="ECO:0000256" key="5">
    <source>
        <dbReference type="ARBA" id="ARBA00023242"/>
    </source>
</evidence>
<keyword evidence="3" id="KW-0808">Transferase</keyword>
<dbReference type="Gene3D" id="3.30.70.330">
    <property type="match status" value="3"/>
</dbReference>
<dbReference type="InterPro" id="IPR002589">
    <property type="entry name" value="Macro_dom"/>
</dbReference>
<dbReference type="InterPro" id="IPR012677">
    <property type="entry name" value="Nucleotide-bd_a/b_plait_sf"/>
</dbReference>
<dbReference type="GO" id="GO:0003950">
    <property type="term" value="F:NAD+ poly-ADP-ribosyltransferase activity"/>
    <property type="evidence" value="ECO:0007669"/>
    <property type="project" value="TreeGrafter"/>
</dbReference>
<dbReference type="GO" id="GO:0010629">
    <property type="term" value="P:negative regulation of gene expression"/>
    <property type="evidence" value="ECO:0007669"/>
    <property type="project" value="TreeGrafter"/>
</dbReference>
<evidence type="ECO:0000256" key="7">
    <source>
        <dbReference type="SAM" id="MobiDB-lite"/>
    </source>
</evidence>
<feature type="compositionally biased region" description="Polar residues" evidence="7">
    <location>
        <begin position="176"/>
        <end position="193"/>
    </location>
</feature>
<dbReference type="PANTHER" id="PTHR14453:SF70">
    <property type="entry name" value="PROTEIN MONO-ADP-RIBOSYLTRANSFERASE PARP9"/>
    <property type="match status" value="1"/>
</dbReference>
<dbReference type="GO" id="GO:1990404">
    <property type="term" value="F:NAD+-protein mono-ADP-ribosyltransferase activity"/>
    <property type="evidence" value="ECO:0007669"/>
    <property type="project" value="TreeGrafter"/>
</dbReference>
<dbReference type="EMBL" id="NEDP02003225">
    <property type="protein sequence ID" value="OWF49179.1"/>
    <property type="molecule type" value="Genomic_DNA"/>
</dbReference>
<evidence type="ECO:0000259" key="9">
    <source>
        <dbReference type="PROSITE" id="PS51154"/>
    </source>
</evidence>
<dbReference type="PANTHER" id="PTHR14453">
    <property type="entry name" value="PARP/ZINC FINGER CCCH TYPE DOMAIN CONTAINING PROTEIN"/>
    <property type="match status" value="1"/>
</dbReference>
<dbReference type="Pfam" id="PF23084">
    <property type="entry name" value="KH_PARP14_1"/>
    <property type="match status" value="1"/>
</dbReference>
<dbReference type="STRING" id="6573.A0A210QKB0"/>
<dbReference type="Gene3D" id="3.40.220.10">
    <property type="entry name" value="Leucine Aminopeptidase, subunit E, domain 1"/>
    <property type="match status" value="2"/>
</dbReference>
<dbReference type="GO" id="GO:0003714">
    <property type="term" value="F:transcription corepressor activity"/>
    <property type="evidence" value="ECO:0007669"/>
    <property type="project" value="TreeGrafter"/>
</dbReference>
<keyword evidence="2" id="KW-0328">Glycosyltransferase</keyword>
<dbReference type="CDD" id="cd02907">
    <property type="entry name" value="Macro_Af1521_BAL-like"/>
    <property type="match status" value="1"/>
</dbReference>
<feature type="domain" description="RRM" evidence="8">
    <location>
        <begin position="258"/>
        <end position="338"/>
    </location>
</feature>
<dbReference type="PROSITE" id="PS50102">
    <property type="entry name" value="RRM"/>
    <property type="match status" value="1"/>
</dbReference>
<dbReference type="SUPFAM" id="SSF52949">
    <property type="entry name" value="Macro domain-like"/>
    <property type="match status" value="2"/>
</dbReference>
<dbReference type="InterPro" id="IPR000504">
    <property type="entry name" value="RRM_dom"/>
</dbReference>
<keyword evidence="6" id="KW-0694">RNA-binding</keyword>
<dbReference type="InterPro" id="IPR034464">
    <property type="entry name" value="PAR10_RRM1_2"/>
</dbReference>
<accession>A0A210QKB0</accession>
<dbReference type="CDD" id="cd12547">
    <property type="entry name" value="RRM1_2_PAR10"/>
    <property type="match status" value="2"/>
</dbReference>
<dbReference type="GO" id="GO:0005634">
    <property type="term" value="C:nucleus"/>
    <property type="evidence" value="ECO:0007669"/>
    <property type="project" value="UniProtKB-SubCell"/>
</dbReference>
<dbReference type="InterPro" id="IPR052056">
    <property type="entry name" value="Mono-ARTD/PARP"/>
</dbReference>
<evidence type="ECO:0000256" key="1">
    <source>
        <dbReference type="ARBA" id="ARBA00004123"/>
    </source>
</evidence>
<comment type="subcellular location">
    <subcellularLocation>
        <location evidence="1">Nucleus</location>
    </subcellularLocation>
</comment>
<dbReference type="SMART" id="SM00506">
    <property type="entry name" value="A1pp"/>
    <property type="match status" value="2"/>
</dbReference>
<keyword evidence="11" id="KW-1185">Reference proteome</keyword>
<dbReference type="Proteomes" id="UP000242188">
    <property type="component" value="Unassembled WGS sequence"/>
</dbReference>
<name>A0A210QKB0_MIZYE</name>
<dbReference type="InterPro" id="IPR057044">
    <property type="entry name" value="PARP14_KH_1"/>
</dbReference>
<feature type="region of interest" description="Disordered" evidence="7">
    <location>
        <begin position="98"/>
        <end position="158"/>
    </location>
</feature>
<dbReference type="Pfam" id="PF01661">
    <property type="entry name" value="Macro"/>
    <property type="match status" value="2"/>
</dbReference>
<keyword evidence="4" id="KW-0520">NAD</keyword>
<dbReference type="PROSITE" id="PS51154">
    <property type="entry name" value="MACRO"/>
    <property type="match status" value="2"/>
</dbReference>
<evidence type="ECO:0000256" key="6">
    <source>
        <dbReference type="PROSITE-ProRule" id="PRU00176"/>
    </source>
</evidence>
<reference evidence="10 11" key="1">
    <citation type="journal article" date="2017" name="Nat. Ecol. Evol.">
        <title>Scallop genome provides insights into evolution of bilaterian karyotype and development.</title>
        <authorList>
            <person name="Wang S."/>
            <person name="Zhang J."/>
            <person name="Jiao W."/>
            <person name="Li J."/>
            <person name="Xun X."/>
            <person name="Sun Y."/>
            <person name="Guo X."/>
            <person name="Huan P."/>
            <person name="Dong B."/>
            <person name="Zhang L."/>
            <person name="Hu X."/>
            <person name="Sun X."/>
            <person name="Wang J."/>
            <person name="Zhao C."/>
            <person name="Wang Y."/>
            <person name="Wang D."/>
            <person name="Huang X."/>
            <person name="Wang R."/>
            <person name="Lv J."/>
            <person name="Li Y."/>
            <person name="Zhang Z."/>
            <person name="Liu B."/>
            <person name="Lu W."/>
            <person name="Hui Y."/>
            <person name="Liang J."/>
            <person name="Zhou Z."/>
            <person name="Hou R."/>
            <person name="Li X."/>
            <person name="Liu Y."/>
            <person name="Li H."/>
            <person name="Ning X."/>
            <person name="Lin Y."/>
            <person name="Zhao L."/>
            <person name="Xing Q."/>
            <person name="Dou J."/>
            <person name="Li Y."/>
            <person name="Mao J."/>
            <person name="Guo H."/>
            <person name="Dou H."/>
            <person name="Li T."/>
            <person name="Mu C."/>
            <person name="Jiang W."/>
            <person name="Fu Q."/>
            <person name="Fu X."/>
            <person name="Miao Y."/>
            <person name="Liu J."/>
            <person name="Yu Q."/>
            <person name="Li R."/>
            <person name="Liao H."/>
            <person name="Li X."/>
            <person name="Kong Y."/>
            <person name="Jiang Z."/>
            <person name="Chourrout D."/>
            <person name="Li R."/>
            <person name="Bao Z."/>
        </authorList>
    </citation>
    <scope>NUCLEOTIDE SEQUENCE [LARGE SCALE GENOMIC DNA]</scope>
    <source>
        <strain evidence="10 11">PY_sf001</strain>
    </source>
</reference>
<protein>
    <submittedName>
        <fullName evidence="10">Poly [ADP-ribose] polymerase 14</fullName>
    </submittedName>
</protein>
<dbReference type="SUPFAM" id="SSF54928">
    <property type="entry name" value="RNA-binding domain, RBD"/>
    <property type="match status" value="2"/>
</dbReference>
<evidence type="ECO:0000256" key="4">
    <source>
        <dbReference type="ARBA" id="ARBA00023027"/>
    </source>
</evidence>
<dbReference type="GO" id="GO:0005737">
    <property type="term" value="C:cytoplasm"/>
    <property type="evidence" value="ECO:0007669"/>
    <property type="project" value="TreeGrafter"/>
</dbReference>
<feature type="compositionally biased region" description="Polar residues" evidence="7">
    <location>
        <begin position="202"/>
        <end position="212"/>
    </location>
</feature>
<sequence length="1525" mass="171419">MKMNDPAPHGIRNIDNEQRRALTPLTGNMQYDYKIVTRPGNQEGSPDKYQYQSFSYPMQGNRPDGQWSLYETQGMTPQVPYLGPPGMPHPYGGPVPDHHWPYRGPDPNVPPSYGEPRATLPLLHGGPGSKHPPRYEGPGPMDPRPYEGQDSIGSPRYGYPGYHVHQQQLDRQHISPKQLSAQHGSSEQFSEQHLSTERLSEQHVSQMSSHQLIYSRKNDRPLEEPGVGKSNTKSFSHDHKQVEDDMGEDKEDDISYVNSILVSKIPKHVKAVDLKKFFESKKSSGGPVEKVDINHEKQTAIVTFQKADVVPRILARCPMLYKKAIIEIKEFRVESESESEVETSDSDLEAPEDLSTIEVHGMSQNTTRDTIHYYFENKRKSGGGNIKELDFDAEKVIATITFEDASVTDKVIRKKHVLDGRTLDVKLFVPPPPVQMCEDKVLLRDVNPDTSRDALDNFLELKASALPKSLIYGEEEGTILVMFDKKIDFGTFASACQKRQLEGSFLKTERVPVTNCVYVGNLSPNTTSDGLEMFFENTKRSGGGDIQKVEMSDNDNSCLIYFEDFKVVDSVCDQRKLVLDTFTLSVHPHYACLGQVSDGDGQTQVFKAPPPIEVHNTDKIKMYAFLYQHEKREVDQTLEAINARIDWPKRKDDVQFSVSPTLSKTTKNVRKLAKTWNDDVLQAMFKIEKGLKIETIQILKEIWNDDLKAKIRGDSSSVSSSVQVSWDAQSCEVTLIGKHAQVDQNARLIEESRRKAENDLERKKKRIREEMYIGIPQLVLLRDLDTLSTMSQDIPDLAVTVDTDRGNILFEGQLTDIKSAKVNIYEFTSKISNTKMEKQFSKAALRFLKTDAVHQYLESKMKEAGIRCSWEVFPSDSYIVLYSLTQPDIVKAADLIKARVMEKSHQIDRLSITLLSKDPWKKLCDDFTKTLPGMVQIEVDMTKCLVQILTIAEHCGKILETIDDFLAKNTTIEESLKLDPGVSKYLKQYKRDDIDLIEKSSTHGNVKISLSNEEMVIRGSRDALNRAKPLVADLASNVKCRCFPLDKPGLQEILQSVAGEGCRRDIESRRTCIIEVSTTGKIESTRSSNAGSVLDSQPELIATGTTKNKAVIKTFQGDITLLKVDVIVNAANSSMDHVGGLAKFIVSKGGQSIQDECTEYVKRKGNLLDGSIYCSKPGNLKCKMIAHANSPNWRGGKQREQEYLDGVVWKSLIECGRDGYTSIAIPALGTGVFQYPEDKATHVIIKTILEFLEEETHTSVNEIYLCDINPTAISCFAEELTRQLGEACVVNHNKPVKDQWKRIVQKENIAVSRKRRNLNVQIVKGQIAKATTDVIVNTTSCDLELTNGAVSSSILKAAGQSIQDECHVGYPDGIQHGNVATTTGGQLKCNLIFHGALQSFKNDKTFPQFQDFIRRCLQMADDELMTSISFPALGTGNLAYPHHIVAAEMFKIVNEFNPTTLNEVRFVIYEKDDKSLKAFRDEETKWSSASGHSGVPTQSDLDMMWRQKRTFKTKYWNSSTFQRNG</sequence>
<dbReference type="GO" id="GO:0003723">
    <property type="term" value="F:RNA binding"/>
    <property type="evidence" value="ECO:0007669"/>
    <property type="project" value="UniProtKB-UniRule"/>
</dbReference>
<dbReference type="OrthoDB" id="6159649at2759"/>
<evidence type="ECO:0000259" key="8">
    <source>
        <dbReference type="PROSITE" id="PS50102"/>
    </source>
</evidence>
<gene>
    <name evidence="10" type="ORF">KP79_PYT23941</name>
</gene>
<feature type="region of interest" description="Disordered" evidence="7">
    <location>
        <begin position="176"/>
        <end position="250"/>
    </location>
</feature>
<evidence type="ECO:0000313" key="11">
    <source>
        <dbReference type="Proteomes" id="UP000242188"/>
    </source>
</evidence>
<dbReference type="InterPro" id="IPR035979">
    <property type="entry name" value="RBD_domain_sf"/>
</dbReference>
<dbReference type="SMART" id="SM00360">
    <property type="entry name" value="RRM"/>
    <property type="match status" value="3"/>
</dbReference>
<proteinExistence type="predicted"/>
<dbReference type="InterPro" id="IPR043472">
    <property type="entry name" value="Macro_dom-like"/>
</dbReference>
<feature type="domain" description="Macro" evidence="9">
    <location>
        <begin position="1099"/>
        <end position="1284"/>
    </location>
</feature>
<dbReference type="Pfam" id="PF23085">
    <property type="entry name" value="RRM_PARP14_3"/>
    <property type="match status" value="3"/>
</dbReference>
<feature type="domain" description="Macro" evidence="9">
    <location>
        <begin position="1307"/>
        <end position="1487"/>
    </location>
</feature>
<keyword evidence="5" id="KW-0539">Nucleus</keyword>
<organism evidence="10 11">
    <name type="scientific">Mizuhopecten yessoensis</name>
    <name type="common">Japanese scallop</name>
    <name type="synonym">Patinopecten yessoensis</name>
    <dbReference type="NCBI Taxonomy" id="6573"/>
    <lineage>
        <taxon>Eukaryota</taxon>
        <taxon>Metazoa</taxon>
        <taxon>Spiralia</taxon>
        <taxon>Lophotrochozoa</taxon>
        <taxon>Mollusca</taxon>
        <taxon>Bivalvia</taxon>
        <taxon>Autobranchia</taxon>
        <taxon>Pteriomorphia</taxon>
        <taxon>Pectinida</taxon>
        <taxon>Pectinoidea</taxon>
        <taxon>Pectinidae</taxon>
        <taxon>Mizuhopecten</taxon>
    </lineage>
</organism>
<evidence type="ECO:0000256" key="3">
    <source>
        <dbReference type="ARBA" id="ARBA00022679"/>
    </source>
</evidence>
<evidence type="ECO:0000256" key="2">
    <source>
        <dbReference type="ARBA" id="ARBA00022676"/>
    </source>
</evidence>